<dbReference type="Pfam" id="PF12796">
    <property type="entry name" value="Ank_2"/>
    <property type="match status" value="1"/>
</dbReference>
<dbReference type="EMBL" id="VIBQ01000010">
    <property type="protein sequence ID" value="KAB8339334.1"/>
    <property type="molecule type" value="Genomic_DNA"/>
</dbReference>
<feature type="compositionally biased region" description="Polar residues" evidence="2">
    <location>
        <begin position="32"/>
        <end position="46"/>
    </location>
</feature>
<dbReference type="Proteomes" id="UP000327013">
    <property type="component" value="Unassembled WGS sequence"/>
</dbReference>
<dbReference type="AlphaFoldDB" id="A0A5N6KSD5"/>
<evidence type="ECO:0000313" key="4">
    <source>
        <dbReference type="Proteomes" id="UP000327013"/>
    </source>
</evidence>
<feature type="compositionally biased region" description="Polar residues" evidence="2">
    <location>
        <begin position="8"/>
        <end position="17"/>
    </location>
</feature>
<dbReference type="InterPro" id="IPR036770">
    <property type="entry name" value="Ankyrin_rpt-contain_sf"/>
</dbReference>
<dbReference type="OrthoDB" id="19174at2759"/>
<accession>A0A5N6KSD5</accession>
<feature type="repeat" description="ANK" evidence="1">
    <location>
        <begin position="95"/>
        <end position="128"/>
    </location>
</feature>
<evidence type="ECO:0000256" key="1">
    <source>
        <dbReference type="PROSITE-ProRule" id="PRU00023"/>
    </source>
</evidence>
<organism evidence="3 4">
    <name type="scientific">Carpinus fangiana</name>
    <dbReference type="NCBI Taxonomy" id="176857"/>
    <lineage>
        <taxon>Eukaryota</taxon>
        <taxon>Viridiplantae</taxon>
        <taxon>Streptophyta</taxon>
        <taxon>Embryophyta</taxon>
        <taxon>Tracheophyta</taxon>
        <taxon>Spermatophyta</taxon>
        <taxon>Magnoliopsida</taxon>
        <taxon>eudicotyledons</taxon>
        <taxon>Gunneridae</taxon>
        <taxon>Pentapetalae</taxon>
        <taxon>rosids</taxon>
        <taxon>fabids</taxon>
        <taxon>Fagales</taxon>
        <taxon>Betulaceae</taxon>
        <taxon>Carpinus</taxon>
    </lineage>
</organism>
<gene>
    <name evidence="3" type="ORF">FH972_022267</name>
</gene>
<dbReference type="Gene3D" id="1.25.40.20">
    <property type="entry name" value="Ankyrin repeat-containing domain"/>
    <property type="match status" value="1"/>
</dbReference>
<keyword evidence="1" id="KW-0040">ANK repeat</keyword>
<proteinExistence type="predicted"/>
<evidence type="ECO:0000256" key="2">
    <source>
        <dbReference type="SAM" id="MobiDB-lite"/>
    </source>
</evidence>
<reference evidence="3 4" key="1">
    <citation type="submission" date="2019-06" db="EMBL/GenBank/DDBJ databases">
        <title>A chromosomal-level reference genome of Carpinus fangiana (Coryloideae, Betulaceae).</title>
        <authorList>
            <person name="Yang X."/>
            <person name="Wang Z."/>
            <person name="Zhang L."/>
            <person name="Hao G."/>
            <person name="Liu J."/>
            <person name="Yang Y."/>
        </authorList>
    </citation>
    <scope>NUCLEOTIDE SEQUENCE [LARGE SCALE GENOMIC DNA]</scope>
    <source>
        <strain evidence="3">Cfa_2016G</strain>
        <tissue evidence="3">Leaf</tissue>
    </source>
</reference>
<dbReference type="PROSITE" id="PS50088">
    <property type="entry name" value="ANK_REPEAT"/>
    <property type="match status" value="1"/>
</dbReference>
<evidence type="ECO:0000313" key="3">
    <source>
        <dbReference type="EMBL" id="KAB8339334.1"/>
    </source>
</evidence>
<comment type="caution">
    <text evidence="3">The sequence shown here is derived from an EMBL/GenBank/DDBJ whole genome shotgun (WGS) entry which is preliminary data.</text>
</comment>
<dbReference type="SUPFAM" id="SSF48403">
    <property type="entry name" value="Ankyrin repeat"/>
    <property type="match status" value="1"/>
</dbReference>
<feature type="region of interest" description="Disordered" evidence="2">
    <location>
        <begin position="1"/>
        <end position="56"/>
    </location>
</feature>
<name>A0A5N6KSD5_9ROSI</name>
<dbReference type="InterPro" id="IPR002110">
    <property type="entry name" value="Ankyrin_rpt"/>
</dbReference>
<protein>
    <submittedName>
        <fullName evidence="3">Uncharacterized protein</fullName>
    </submittedName>
</protein>
<keyword evidence="4" id="KW-1185">Reference proteome</keyword>
<sequence length="292" mass="31275">MVSHNTRRGVTSSTTPNVIRHRPWNRKKSPAQLRSIQVGQRKTPLSKSRRTDTMSSPSTIDTLLRLVPDHAARVLAHLANDAPTATILAATPDANGYTLLHAAASYAQLDLLRALVRSYDADVNTVDAEGETPLFYAETVAAARCLVEELHADEAVRNEDGVSAEENARANAADGDGGEWDAVARFLSSRRTGTADVSPAPGVEQGAAEREGVHAPPPLPEGVQINMETVQDAADGEEGAPDPEFRRRIEELAARDDFQGEEGQAELRKLVSEAIGGMTNAAGTESKRGKVE</sequence>
<feature type="region of interest" description="Disordered" evidence="2">
    <location>
        <begin position="191"/>
        <end position="220"/>
    </location>
</feature>
<feature type="compositionally biased region" description="Basic residues" evidence="2">
    <location>
        <begin position="19"/>
        <end position="29"/>
    </location>
</feature>